<dbReference type="Pfam" id="PF13384">
    <property type="entry name" value="HTH_23"/>
    <property type="match status" value="1"/>
</dbReference>
<reference evidence="2 3" key="2">
    <citation type="submission" date="2018-06" db="EMBL/GenBank/DDBJ databases">
        <title>Metagenomic assembly of (sub)arctic Cyanobacteria and their associated microbiome from non-axenic cultures.</title>
        <authorList>
            <person name="Baurain D."/>
        </authorList>
    </citation>
    <scope>NUCLEOTIDE SEQUENCE [LARGE SCALE GENOMIC DNA]</scope>
    <source>
        <strain evidence="2">ULC129bin1</strain>
    </source>
</reference>
<dbReference type="AlphaFoldDB" id="A0A2W4UNR0"/>
<gene>
    <name evidence="2" type="ORF">DCF25_03775</name>
</gene>
<dbReference type="Proteomes" id="UP000249354">
    <property type="component" value="Unassembled WGS sequence"/>
</dbReference>
<evidence type="ECO:0000256" key="1">
    <source>
        <dbReference type="SAM" id="MobiDB-lite"/>
    </source>
</evidence>
<feature type="compositionally biased region" description="Acidic residues" evidence="1">
    <location>
        <begin position="190"/>
        <end position="230"/>
    </location>
</feature>
<sequence length="347" mass="38395">MAPRKLSDSDKSELIDLYKQSGQTTTTLAEQFGVSNSTVSRILKSTIPPEEYRELISQKRMASSDKAPPATKAGASKQTAPAKKILPNVNPRVSNDAAPLSRDRADDASEQIEPPKLKLASPASPESTPAAKTEKGTRRRRRSPSKQDDDEQLPLLTDREEMSEDVSEDKTPEKKASPSRPAAPKLVSAEVDDDDDDDDDLEGLDETLGDDFGDDDDDDLDEEDDDEGEVDLLKPKLQLQNAMEIMPLESAVLPKPCYLVVDMRSELITRPLSEFADLGQVPSAEEQSKTLPVFDNHRVARRFSRNKQRVIKVPDGNLITRTRPYLQAKGITRLLVDGQVFDLDSVD</sequence>
<accession>A0A2W4UNR0</accession>
<reference evidence="3" key="1">
    <citation type="submission" date="2018-04" db="EMBL/GenBank/DDBJ databases">
        <authorList>
            <person name="Cornet L."/>
        </authorList>
    </citation>
    <scope>NUCLEOTIDE SEQUENCE [LARGE SCALE GENOMIC DNA]</scope>
</reference>
<organism evidence="2 3">
    <name type="scientific">Leptolyngbya foveolarum</name>
    <dbReference type="NCBI Taxonomy" id="47253"/>
    <lineage>
        <taxon>Bacteria</taxon>
        <taxon>Bacillati</taxon>
        <taxon>Cyanobacteriota</taxon>
        <taxon>Cyanophyceae</taxon>
        <taxon>Leptolyngbyales</taxon>
        <taxon>Leptolyngbyaceae</taxon>
        <taxon>Leptolyngbya group</taxon>
        <taxon>Leptolyngbya</taxon>
    </lineage>
</organism>
<dbReference type="Gene3D" id="1.10.10.60">
    <property type="entry name" value="Homeodomain-like"/>
    <property type="match status" value="1"/>
</dbReference>
<comment type="caution">
    <text evidence="2">The sequence shown here is derived from an EMBL/GenBank/DDBJ whole genome shotgun (WGS) entry which is preliminary data.</text>
</comment>
<feature type="compositionally biased region" description="Low complexity" evidence="1">
    <location>
        <begin position="120"/>
        <end position="131"/>
    </location>
</feature>
<dbReference type="EMBL" id="QBMC01000014">
    <property type="protein sequence ID" value="PZO22062.1"/>
    <property type="molecule type" value="Genomic_DNA"/>
</dbReference>
<proteinExistence type="predicted"/>
<name>A0A2W4UNR0_9CYAN</name>
<evidence type="ECO:0000313" key="2">
    <source>
        <dbReference type="EMBL" id="PZO22062.1"/>
    </source>
</evidence>
<protein>
    <submittedName>
        <fullName evidence="2">Transposase</fullName>
    </submittedName>
</protein>
<evidence type="ECO:0000313" key="3">
    <source>
        <dbReference type="Proteomes" id="UP000249354"/>
    </source>
</evidence>
<feature type="region of interest" description="Disordered" evidence="1">
    <location>
        <begin position="45"/>
        <end position="230"/>
    </location>
</feature>